<sequence>MDWQQLIHRIETGDATSHDARQVERLLEQNRALSRLAKQAAGVIETNAEDFRVVFCDGDVWDSTKAQTEYSNDIALVGALRANAEEIR</sequence>
<evidence type="ECO:0000313" key="1">
    <source>
        <dbReference type="EMBL" id="OBS10811.1"/>
    </source>
</evidence>
<organism evidence="1 2">
    <name type="scientific">Acidihalobacter prosperus</name>
    <dbReference type="NCBI Taxonomy" id="160660"/>
    <lineage>
        <taxon>Bacteria</taxon>
        <taxon>Pseudomonadati</taxon>
        <taxon>Pseudomonadota</taxon>
        <taxon>Gammaproteobacteria</taxon>
        <taxon>Chromatiales</taxon>
        <taxon>Ectothiorhodospiraceae</taxon>
        <taxon>Acidihalobacter</taxon>
    </lineage>
</organism>
<accession>A0A1A6C8C9</accession>
<keyword evidence="2" id="KW-1185">Reference proteome</keyword>
<dbReference type="Proteomes" id="UP000029273">
    <property type="component" value="Unassembled WGS sequence"/>
</dbReference>
<dbReference type="AlphaFoldDB" id="A0A1A6C8C9"/>
<name>A0A1A6C8C9_9GAMM</name>
<proteinExistence type="predicted"/>
<dbReference type="RefSeq" id="WP_065089169.1">
    <property type="nucleotide sequence ID" value="NZ_JQSG02000001.1"/>
</dbReference>
<protein>
    <submittedName>
        <fullName evidence="1">Uncharacterized protein</fullName>
    </submittedName>
</protein>
<reference evidence="1 2" key="1">
    <citation type="journal article" date="2014" name="Genome Announc.">
        <title>Draft Genome Sequence of the Iron-Oxidizing, Acidophilic, and Halotolerant 'Thiobacillus prosperus' Type Strain DSM 5130.</title>
        <authorList>
            <person name="Ossandon F.J."/>
            <person name="Cardenas J.P."/>
            <person name="Corbett M."/>
            <person name="Quatrini R."/>
            <person name="Holmes D.S."/>
            <person name="Watkin E."/>
        </authorList>
    </citation>
    <scope>NUCLEOTIDE SEQUENCE [LARGE SCALE GENOMIC DNA]</scope>
    <source>
        <strain evidence="1 2">DSM 5130</strain>
    </source>
</reference>
<evidence type="ECO:0000313" key="2">
    <source>
        <dbReference type="Proteomes" id="UP000029273"/>
    </source>
</evidence>
<gene>
    <name evidence="1" type="ORF">Thpro_020527</name>
</gene>
<dbReference type="EMBL" id="JQSG02000001">
    <property type="protein sequence ID" value="OBS10811.1"/>
    <property type="molecule type" value="Genomic_DNA"/>
</dbReference>
<comment type="caution">
    <text evidence="1">The sequence shown here is derived from an EMBL/GenBank/DDBJ whole genome shotgun (WGS) entry which is preliminary data.</text>
</comment>